<comment type="similarity">
    <text evidence="3">Belongs to the secreted LysM effector family.</text>
</comment>
<dbReference type="InterPro" id="IPR052210">
    <property type="entry name" value="LysM1-like"/>
</dbReference>
<gene>
    <name evidence="6" type="ORF">PG993_006130</name>
</gene>
<evidence type="ECO:0000313" key="7">
    <source>
        <dbReference type="Proteomes" id="UP001444661"/>
    </source>
</evidence>
<evidence type="ECO:0000256" key="3">
    <source>
        <dbReference type="ARBA" id="ARBA00044955"/>
    </source>
</evidence>
<dbReference type="CDD" id="cd00118">
    <property type="entry name" value="LysM"/>
    <property type="match status" value="2"/>
</dbReference>
<dbReference type="SMART" id="SM00257">
    <property type="entry name" value="LysM"/>
    <property type="match status" value="2"/>
</dbReference>
<dbReference type="PROSITE" id="PS51782">
    <property type="entry name" value="LYSM"/>
    <property type="match status" value="2"/>
</dbReference>
<feature type="domain" description="LysM" evidence="5">
    <location>
        <begin position="268"/>
        <end position="314"/>
    </location>
</feature>
<feature type="compositionally biased region" description="Acidic residues" evidence="4">
    <location>
        <begin position="329"/>
        <end position="340"/>
    </location>
</feature>
<dbReference type="InterPro" id="IPR018392">
    <property type="entry name" value="LysM"/>
</dbReference>
<protein>
    <recommendedName>
        <fullName evidence="5">LysM domain-containing protein</fullName>
    </recommendedName>
</protein>
<dbReference type="InterPro" id="IPR036779">
    <property type="entry name" value="LysM_dom_sf"/>
</dbReference>
<feature type="region of interest" description="Disordered" evidence="4">
    <location>
        <begin position="326"/>
        <end position="371"/>
    </location>
</feature>
<evidence type="ECO:0000256" key="2">
    <source>
        <dbReference type="ARBA" id="ARBA00023026"/>
    </source>
</evidence>
<proteinExistence type="inferred from homology"/>
<reference evidence="6 7" key="1">
    <citation type="submission" date="2023-01" db="EMBL/GenBank/DDBJ databases">
        <title>Analysis of 21 Apiospora genomes using comparative genomics revels a genus with tremendous synthesis potential of carbohydrate active enzymes and secondary metabolites.</title>
        <authorList>
            <person name="Sorensen T."/>
        </authorList>
    </citation>
    <scope>NUCLEOTIDE SEQUENCE [LARGE SCALE GENOMIC DNA]</scope>
    <source>
        <strain evidence="6 7">CBS 33761</strain>
    </source>
</reference>
<feature type="compositionally biased region" description="Gly residues" evidence="4">
    <location>
        <begin position="342"/>
        <end position="357"/>
    </location>
</feature>
<dbReference type="Gene3D" id="3.10.350.10">
    <property type="entry name" value="LysM domain"/>
    <property type="match status" value="2"/>
</dbReference>
<keyword evidence="7" id="KW-1185">Reference proteome</keyword>
<keyword evidence="1" id="KW-0147">Chitin-binding</keyword>
<dbReference type="Proteomes" id="UP001444661">
    <property type="component" value="Unassembled WGS sequence"/>
</dbReference>
<organism evidence="6 7">
    <name type="scientific">Apiospora rasikravindrae</name>
    <dbReference type="NCBI Taxonomy" id="990691"/>
    <lineage>
        <taxon>Eukaryota</taxon>
        <taxon>Fungi</taxon>
        <taxon>Dikarya</taxon>
        <taxon>Ascomycota</taxon>
        <taxon>Pezizomycotina</taxon>
        <taxon>Sordariomycetes</taxon>
        <taxon>Xylariomycetidae</taxon>
        <taxon>Amphisphaeriales</taxon>
        <taxon>Apiosporaceae</taxon>
        <taxon>Apiospora</taxon>
    </lineage>
</organism>
<dbReference type="EMBL" id="JAQQWK010000004">
    <property type="protein sequence ID" value="KAK8043700.1"/>
    <property type="molecule type" value="Genomic_DNA"/>
</dbReference>
<dbReference type="SUPFAM" id="SSF54106">
    <property type="entry name" value="LysM domain"/>
    <property type="match status" value="2"/>
</dbReference>
<dbReference type="PANTHER" id="PTHR34997:SF16">
    <property type="entry name" value="LYSM DOMAIN-CONTAINING PROTEIN"/>
    <property type="match status" value="1"/>
</dbReference>
<evidence type="ECO:0000256" key="4">
    <source>
        <dbReference type="SAM" id="MobiDB-lite"/>
    </source>
</evidence>
<evidence type="ECO:0000313" key="6">
    <source>
        <dbReference type="EMBL" id="KAK8043700.1"/>
    </source>
</evidence>
<dbReference type="Pfam" id="PF01476">
    <property type="entry name" value="LysM"/>
    <property type="match status" value="2"/>
</dbReference>
<name>A0ABR1TCK1_9PEZI</name>
<comment type="caution">
    <text evidence="6">The sequence shown here is derived from an EMBL/GenBank/DDBJ whole genome shotgun (WGS) entry which is preliminary data.</text>
</comment>
<feature type="domain" description="LysM" evidence="5">
    <location>
        <begin position="217"/>
        <end position="262"/>
    </location>
</feature>
<dbReference type="PANTHER" id="PTHR34997">
    <property type="entry name" value="AM15"/>
    <property type="match status" value="1"/>
</dbReference>
<accession>A0ABR1TCK1</accession>
<sequence>MAYLSPHSLSAGLLATVAAGFQLAPEGTFAGLGLARACEQVLYSTVRCDSYVASLGQKMYHGSVGDKAFTDTVCSQTCSAALTTVRGRIVRVCASTPEIFEGYPVLSLVDSVVSGWNETCLKDADGAYCNGFTADKIEAFEPVDDLADMPRDELCSFCNVEKLRLMQKSPYSAYSSSDAERLSYINQNCGGTEAPTDPQQPAINPNGTVIETCVTGHQYTVQAGDTCNSIAQAKSVSAASLYYINPNLLDCNEPTPGIELCLPLSCESTYTVQEGDDCVAVGVDQATSWQNIVKWNSGLDSRCSNIWSPSNSSAYWGSVVCVSAPGGVPDDDPTDPDNEDGTGPGNGGIGGPGGSGNGWADAVVDPRRPAEEGDTCSRLIVNHAVPIGRFIQANPSLRSAERCSRYLRPSLWYCALPVRGFDASLS</sequence>
<keyword evidence="2" id="KW-0843">Virulence</keyword>
<evidence type="ECO:0000256" key="1">
    <source>
        <dbReference type="ARBA" id="ARBA00022669"/>
    </source>
</evidence>
<evidence type="ECO:0000259" key="5">
    <source>
        <dbReference type="PROSITE" id="PS51782"/>
    </source>
</evidence>